<proteinExistence type="predicted"/>
<keyword evidence="2" id="KW-1185">Reference proteome</keyword>
<feature type="region of interest" description="Disordered" evidence="1">
    <location>
        <begin position="15"/>
        <end position="54"/>
    </location>
</feature>
<dbReference type="Proteomes" id="UP000887578">
    <property type="component" value="Unplaced"/>
</dbReference>
<sequence length="143" mass="16431">MKRSLLGVFGETIEKKPRKSGSSCNINLSPSIDEENHASNTANSTVENDNSADESGIELEKKIDLLAGKDWDFILKERNIWHPLYNEDKHLRLIMGNWYPNVGDKDSCMEKFLQSSFAKGVSNYKRYPDPKSKRKYLKGQFEK</sequence>
<evidence type="ECO:0000256" key="1">
    <source>
        <dbReference type="SAM" id="MobiDB-lite"/>
    </source>
</evidence>
<dbReference type="AlphaFoldDB" id="A0A914QU52"/>
<dbReference type="WBParaSite" id="PDA_v2.g5273.t1">
    <property type="protein sequence ID" value="PDA_v2.g5273.t1"/>
    <property type="gene ID" value="PDA_v2.g5273"/>
</dbReference>
<organism evidence="2 3">
    <name type="scientific">Panagrolaimus davidi</name>
    <dbReference type="NCBI Taxonomy" id="227884"/>
    <lineage>
        <taxon>Eukaryota</taxon>
        <taxon>Metazoa</taxon>
        <taxon>Ecdysozoa</taxon>
        <taxon>Nematoda</taxon>
        <taxon>Chromadorea</taxon>
        <taxon>Rhabditida</taxon>
        <taxon>Tylenchina</taxon>
        <taxon>Panagrolaimomorpha</taxon>
        <taxon>Panagrolaimoidea</taxon>
        <taxon>Panagrolaimidae</taxon>
        <taxon>Panagrolaimus</taxon>
    </lineage>
</organism>
<evidence type="ECO:0000313" key="3">
    <source>
        <dbReference type="WBParaSite" id="PDA_v2.g5273.t1"/>
    </source>
</evidence>
<feature type="compositionally biased region" description="Polar residues" evidence="1">
    <location>
        <begin position="38"/>
        <end position="49"/>
    </location>
</feature>
<protein>
    <submittedName>
        <fullName evidence="3">Uncharacterized protein</fullName>
    </submittedName>
</protein>
<evidence type="ECO:0000313" key="2">
    <source>
        <dbReference type="Proteomes" id="UP000887578"/>
    </source>
</evidence>
<reference evidence="3" key="1">
    <citation type="submission" date="2022-11" db="UniProtKB">
        <authorList>
            <consortium name="WormBaseParasite"/>
        </authorList>
    </citation>
    <scope>IDENTIFICATION</scope>
</reference>
<name>A0A914QU52_9BILA</name>
<feature type="compositionally biased region" description="Polar residues" evidence="1">
    <location>
        <begin position="20"/>
        <end position="30"/>
    </location>
</feature>
<accession>A0A914QU52</accession>